<dbReference type="PANTHER" id="PTHR43280:SF2">
    <property type="entry name" value="HTH-TYPE TRANSCRIPTIONAL REGULATOR EXSA"/>
    <property type="match status" value="1"/>
</dbReference>
<keyword evidence="4" id="KW-1133">Transmembrane helix</keyword>
<evidence type="ECO:0000256" key="4">
    <source>
        <dbReference type="SAM" id="Phobius"/>
    </source>
</evidence>
<dbReference type="STRING" id="302167.GCA_900166595_03935"/>
<evidence type="ECO:0000313" key="6">
    <source>
        <dbReference type="EMBL" id="AUJ24156.1"/>
    </source>
</evidence>
<dbReference type="GO" id="GO:0043565">
    <property type="term" value="F:sequence-specific DNA binding"/>
    <property type="evidence" value="ECO:0007669"/>
    <property type="project" value="InterPro"/>
</dbReference>
<keyword evidence="4" id="KW-0812">Transmembrane</keyword>
<feature type="transmembrane region" description="Helical" evidence="4">
    <location>
        <begin position="7"/>
        <end position="27"/>
    </location>
</feature>
<dbReference type="GO" id="GO:0003700">
    <property type="term" value="F:DNA-binding transcription factor activity"/>
    <property type="evidence" value="ECO:0007669"/>
    <property type="project" value="InterPro"/>
</dbReference>
<keyword evidence="2" id="KW-0238">DNA-binding</keyword>
<evidence type="ECO:0000256" key="1">
    <source>
        <dbReference type="ARBA" id="ARBA00023015"/>
    </source>
</evidence>
<dbReference type="AlphaFoldDB" id="A0A2K9IWL3"/>
<dbReference type="RefSeq" id="WP_237342802.1">
    <property type="nucleotide sequence ID" value="NZ_CP018622.1"/>
</dbReference>
<evidence type="ECO:0000256" key="3">
    <source>
        <dbReference type="ARBA" id="ARBA00023163"/>
    </source>
</evidence>
<dbReference type="EMBL" id="CP018622">
    <property type="protein sequence ID" value="AUJ24156.1"/>
    <property type="molecule type" value="Genomic_DNA"/>
</dbReference>
<evidence type="ECO:0000313" key="7">
    <source>
        <dbReference type="Proteomes" id="UP000234237"/>
    </source>
</evidence>
<dbReference type="SUPFAM" id="SSF46689">
    <property type="entry name" value="Homeodomain-like"/>
    <property type="match status" value="2"/>
</dbReference>
<keyword evidence="4" id="KW-0472">Membrane</keyword>
<dbReference type="PROSITE" id="PS01124">
    <property type="entry name" value="HTH_ARAC_FAMILY_2"/>
    <property type="match status" value="1"/>
</dbReference>
<keyword evidence="3" id="KW-0804">Transcription</keyword>
<evidence type="ECO:0000259" key="5">
    <source>
        <dbReference type="PROSITE" id="PS01124"/>
    </source>
</evidence>
<name>A0A2K9IWL3_9BACI</name>
<dbReference type="InterPro" id="IPR018060">
    <property type="entry name" value="HTH_AraC"/>
</dbReference>
<reference evidence="7" key="1">
    <citation type="submission" date="2016-11" db="EMBL/GenBank/DDBJ databases">
        <title>Complete genome sequence of Virgibacillus pantothenticus 21D, a halophilic bacterium isolated from the deep hypersaline anoxic basin Discovery in the Mediterranean Sea.</title>
        <authorList>
            <person name="Zeaiter Z."/>
            <person name="Booth J.M."/>
            <person name="Prosdocimi E.M."/>
            <person name="Mapelli F."/>
            <person name="Fusi M."/>
            <person name="Daffonchio D."/>
            <person name="Borin S."/>
            <person name="Crotti E."/>
        </authorList>
    </citation>
    <scope>NUCLEOTIDE SEQUENCE [LARGE SCALE GENOMIC DNA]</scope>
    <source>
        <strain evidence="7">21D</strain>
    </source>
</reference>
<gene>
    <name evidence="6" type="primary">exsA</name>
    <name evidence="6" type="ORF">A21D_01044</name>
</gene>
<protein>
    <submittedName>
        <fullName evidence="6">Exoenzyme S synthesis regulatory protein ExsA</fullName>
    </submittedName>
</protein>
<dbReference type="PANTHER" id="PTHR43280">
    <property type="entry name" value="ARAC-FAMILY TRANSCRIPTIONAL REGULATOR"/>
    <property type="match status" value="1"/>
</dbReference>
<proteinExistence type="predicted"/>
<dbReference type="KEGG" id="vpn:A21D_01044"/>
<evidence type="ECO:0000256" key="2">
    <source>
        <dbReference type="ARBA" id="ARBA00023125"/>
    </source>
</evidence>
<feature type="domain" description="HTH araC/xylS-type" evidence="5">
    <location>
        <begin position="35"/>
        <end position="133"/>
    </location>
</feature>
<dbReference type="SMART" id="SM00342">
    <property type="entry name" value="HTH_ARAC"/>
    <property type="match status" value="1"/>
</dbReference>
<dbReference type="InterPro" id="IPR009057">
    <property type="entry name" value="Homeodomain-like_sf"/>
</dbReference>
<accession>A0A2K9IWL3</accession>
<dbReference type="Gene3D" id="1.10.10.60">
    <property type="entry name" value="Homeodomain-like"/>
    <property type="match status" value="2"/>
</dbReference>
<dbReference type="Proteomes" id="UP000234237">
    <property type="component" value="Chromosome"/>
</dbReference>
<dbReference type="Pfam" id="PF12833">
    <property type="entry name" value="HTH_18"/>
    <property type="match status" value="1"/>
</dbReference>
<organism evidence="6 7">
    <name type="scientific">Virgibacillus dokdonensis</name>
    <dbReference type="NCBI Taxonomy" id="302167"/>
    <lineage>
        <taxon>Bacteria</taxon>
        <taxon>Bacillati</taxon>
        <taxon>Bacillota</taxon>
        <taxon>Bacilli</taxon>
        <taxon>Bacillales</taxon>
        <taxon>Bacillaceae</taxon>
        <taxon>Virgibacillus</taxon>
    </lineage>
</organism>
<sequence length="141" mass="16427">MKRTIGLYEGVALYVVAVLGSVPFRFYDPVRSIVEDTKEIIENDYWKTYYLQDIALEVGVSKFHLNRVFKHHTGYTPRTYLEKVRINHARQLLQTANLNGIEIGFQVGYQSTSSFYKAFQRCNGCTPKQFQVECLKAKKYK</sequence>
<keyword evidence="1" id="KW-0805">Transcription regulation</keyword>